<proteinExistence type="predicted"/>
<evidence type="ECO:0000313" key="2">
    <source>
        <dbReference type="Proteomes" id="UP000270094"/>
    </source>
</evidence>
<evidence type="ECO:0000313" key="1">
    <source>
        <dbReference type="EMBL" id="VDM79327.1"/>
    </source>
</evidence>
<accession>A0A3P7JSX7</accession>
<dbReference type="OrthoDB" id="5865666at2759"/>
<keyword evidence="2" id="KW-1185">Reference proteome</keyword>
<organism evidence="1 2">
    <name type="scientific">Strongylus vulgaris</name>
    <name type="common">Blood worm</name>
    <dbReference type="NCBI Taxonomy" id="40348"/>
    <lineage>
        <taxon>Eukaryota</taxon>
        <taxon>Metazoa</taxon>
        <taxon>Ecdysozoa</taxon>
        <taxon>Nematoda</taxon>
        <taxon>Chromadorea</taxon>
        <taxon>Rhabditida</taxon>
        <taxon>Rhabditina</taxon>
        <taxon>Rhabditomorpha</taxon>
        <taxon>Strongyloidea</taxon>
        <taxon>Strongylidae</taxon>
        <taxon>Strongylus</taxon>
    </lineage>
</organism>
<reference evidence="1 2" key="1">
    <citation type="submission" date="2018-11" db="EMBL/GenBank/DDBJ databases">
        <authorList>
            <consortium name="Pathogen Informatics"/>
        </authorList>
    </citation>
    <scope>NUCLEOTIDE SEQUENCE [LARGE SCALE GENOMIC DNA]</scope>
</reference>
<dbReference type="EMBL" id="UYYB01104742">
    <property type="protein sequence ID" value="VDM79327.1"/>
    <property type="molecule type" value="Genomic_DNA"/>
</dbReference>
<protein>
    <submittedName>
        <fullName evidence="1">Uncharacterized protein</fullName>
    </submittedName>
</protein>
<sequence>MKSDAFRHGQGDDLPTNAIPRIYKDAKGIINAGISSLENAVGADHSSIQNHFHALTKGQGDDTLIYAFPPIYRDVDGIIDSGFSFENADGAGHSFIQNHALEKKLTWENILSQVIGSATAAGIGPSAHANLDSDAETANNGVEVNRLFPDVKIDGVNLTSLSEEALKDLSTQYFLETFINCLQNLDFNFLLNK</sequence>
<gene>
    <name evidence="1" type="ORF">SVUK_LOCUS14325</name>
</gene>
<dbReference type="Proteomes" id="UP000270094">
    <property type="component" value="Unassembled WGS sequence"/>
</dbReference>
<name>A0A3P7JSX7_STRVU</name>
<dbReference type="AlphaFoldDB" id="A0A3P7JSX7"/>